<dbReference type="GO" id="GO:0043565">
    <property type="term" value="F:sequence-specific DNA binding"/>
    <property type="evidence" value="ECO:0007669"/>
    <property type="project" value="InterPro"/>
</dbReference>
<dbReference type="InterPro" id="IPR035965">
    <property type="entry name" value="PAS-like_dom_sf"/>
</dbReference>
<dbReference type="OrthoDB" id="9810703at2"/>
<dbReference type="Gene3D" id="1.10.10.60">
    <property type="entry name" value="Homeodomain-like"/>
    <property type="match status" value="1"/>
</dbReference>
<dbReference type="GO" id="GO:0006355">
    <property type="term" value="P:regulation of DNA-templated transcription"/>
    <property type="evidence" value="ECO:0007669"/>
    <property type="project" value="InterPro"/>
</dbReference>
<dbReference type="PROSITE" id="PS50045">
    <property type="entry name" value="SIGMA54_INTERACT_4"/>
    <property type="match status" value="1"/>
</dbReference>
<keyword evidence="2" id="KW-0067">ATP-binding</keyword>
<dbReference type="Gene3D" id="3.40.50.10660">
    <property type="entry name" value="PrpR receptor domain-like"/>
    <property type="match status" value="1"/>
</dbReference>
<dbReference type="Pfam" id="PF00158">
    <property type="entry name" value="Sigma54_activat"/>
    <property type="match status" value="1"/>
</dbReference>
<dbReference type="GO" id="GO:0005524">
    <property type="term" value="F:ATP binding"/>
    <property type="evidence" value="ECO:0007669"/>
    <property type="project" value="UniProtKB-KW"/>
</dbReference>
<dbReference type="PRINTS" id="PR01590">
    <property type="entry name" value="HTHFIS"/>
</dbReference>
<dbReference type="InterPro" id="IPR058031">
    <property type="entry name" value="AAA_lid_NorR"/>
</dbReference>
<keyword evidence="4" id="KW-0804">Transcription</keyword>
<keyword evidence="8" id="KW-1185">Reference proteome</keyword>
<dbReference type="InterPro" id="IPR010524">
    <property type="entry name" value="Sig_transdc_resp-reg_PrpR_N"/>
</dbReference>
<dbReference type="EMBL" id="PTJA01000008">
    <property type="protein sequence ID" value="PPK79980.1"/>
    <property type="molecule type" value="Genomic_DNA"/>
</dbReference>
<dbReference type="PANTHER" id="PTHR32071:SF57">
    <property type="entry name" value="C4-DICARBOXYLATE TRANSPORT TRANSCRIPTIONAL REGULATORY PROTEIN DCTD"/>
    <property type="match status" value="1"/>
</dbReference>
<dbReference type="Gene3D" id="3.40.50.2300">
    <property type="match status" value="1"/>
</dbReference>
<dbReference type="InterPro" id="IPR027417">
    <property type="entry name" value="P-loop_NTPase"/>
</dbReference>
<comment type="caution">
    <text evidence="7">The sequence shown here is derived from an EMBL/GenBank/DDBJ whole genome shotgun (WGS) entry which is preliminary data.</text>
</comment>
<dbReference type="InterPro" id="IPR013767">
    <property type="entry name" value="PAS_fold"/>
</dbReference>
<dbReference type="Pfam" id="PF00989">
    <property type="entry name" value="PAS"/>
    <property type="match status" value="1"/>
</dbReference>
<evidence type="ECO:0000256" key="4">
    <source>
        <dbReference type="ARBA" id="ARBA00023163"/>
    </source>
</evidence>
<dbReference type="InterPro" id="IPR009057">
    <property type="entry name" value="Homeodomain-like_sf"/>
</dbReference>
<dbReference type="PROSITE" id="PS50112">
    <property type="entry name" value="PAS"/>
    <property type="match status" value="1"/>
</dbReference>
<dbReference type="Gene3D" id="3.30.450.20">
    <property type="entry name" value="PAS domain"/>
    <property type="match status" value="1"/>
</dbReference>
<dbReference type="CDD" id="cd00009">
    <property type="entry name" value="AAA"/>
    <property type="match status" value="1"/>
</dbReference>
<dbReference type="PANTHER" id="PTHR32071">
    <property type="entry name" value="TRANSCRIPTIONAL REGULATORY PROTEIN"/>
    <property type="match status" value="1"/>
</dbReference>
<evidence type="ECO:0000256" key="2">
    <source>
        <dbReference type="ARBA" id="ARBA00022840"/>
    </source>
</evidence>
<dbReference type="AlphaFoldDB" id="A0A2S6HQV7"/>
<dbReference type="InterPro" id="IPR000014">
    <property type="entry name" value="PAS"/>
</dbReference>
<evidence type="ECO:0000313" key="8">
    <source>
        <dbReference type="Proteomes" id="UP000237749"/>
    </source>
</evidence>
<dbReference type="SMART" id="SM00091">
    <property type="entry name" value="PAS"/>
    <property type="match status" value="1"/>
</dbReference>
<evidence type="ECO:0000259" key="6">
    <source>
        <dbReference type="PROSITE" id="PS50112"/>
    </source>
</evidence>
<evidence type="ECO:0000256" key="3">
    <source>
        <dbReference type="ARBA" id="ARBA00023015"/>
    </source>
</evidence>
<dbReference type="Gene3D" id="3.40.50.300">
    <property type="entry name" value="P-loop containing nucleotide triphosphate hydrolases"/>
    <property type="match status" value="1"/>
</dbReference>
<dbReference type="NCBIfam" id="TIGR00229">
    <property type="entry name" value="sensory_box"/>
    <property type="match status" value="1"/>
</dbReference>
<dbReference type="SUPFAM" id="SSF52540">
    <property type="entry name" value="P-loop containing nucleoside triphosphate hydrolases"/>
    <property type="match status" value="1"/>
</dbReference>
<reference evidence="7 8" key="1">
    <citation type="submission" date="2018-02" db="EMBL/GenBank/DDBJ databases">
        <title>Genomic Encyclopedia of Archaeal and Bacterial Type Strains, Phase II (KMG-II): from individual species to whole genera.</title>
        <authorList>
            <person name="Goeker M."/>
        </authorList>
    </citation>
    <scope>NUCLEOTIDE SEQUENCE [LARGE SCALE GENOMIC DNA]</scope>
    <source>
        <strain evidence="7 8">DSM 3808</strain>
    </source>
</reference>
<dbReference type="InterPro" id="IPR002197">
    <property type="entry name" value="HTH_Fis"/>
</dbReference>
<keyword evidence="3" id="KW-0805">Transcription regulation</keyword>
<dbReference type="RefSeq" id="WP_104437870.1">
    <property type="nucleotide sequence ID" value="NZ_PTJA01000008.1"/>
</dbReference>
<protein>
    <submittedName>
        <fullName evidence="7">PAS domain S-box-containing protein</fullName>
    </submittedName>
</protein>
<evidence type="ECO:0000259" key="5">
    <source>
        <dbReference type="PROSITE" id="PS50045"/>
    </source>
</evidence>
<dbReference type="Gene3D" id="1.10.8.60">
    <property type="match status" value="1"/>
</dbReference>
<dbReference type="Pfam" id="PF02954">
    <property type="entry name" value="HTH_8"/>
    <property type="match status" value="1"/>
</dbReference>
<accession>A0A2S6HQV7</accession>
<dbReference type="SUPFAM" id="SSF46689">
    <property type="entry name" value="Homeodomain-like"/>
    <property type="match status" value="1"/>
</dbReference>
<proteinExistence type="predicted"/>
<dbReference type="CDD" id="cd00130">
    <property type="entry name" value="PAS"/>
    <property type="match status" value="1"/>
</dbReference>
<dbReference type="Pfam" id="PF25601">
    <property type="entry name" value="AAA_lid_14"/>
    <property type="match status" value="1"/>
</dbReference>
<evidence type="ECO:0000313" key="7">
    <source>
        <dbReference type="EMBL" id="PPK79980.1"/>
    </source>
</evidence>
<gene>
    <name evidence="7" type="ORF">BXY41_108205</name>
</gene>
<dbReference type="GO" id="GO:0000156">
    <property type="term" value="F:phosphorelay response regulator activity"/>
    <property type="evidence" value="ECO:0007669"/>
    <property type="project" value="InterPro"/>
</dbReference>
<organism evidence="7 8">
    <name type="scientific">Lacrimispora xylanisolvens</name>
    <dbReference type="NCBI Taxonomy" id="384636"/>
    <lineage>
        <taxon>Bacteria</taxon>
        <taxon>Bacillati</taxon>
        <taxon>Bacillota</taxon>
        <taxon>Clostridia</taxon>
        <taxon>Lachnospirales</taxon>
        <taxon>Lachnospiraceae</taxon>
        <taxon>Lacrimispora</taxon>
    </lineage>
</organism>
<keyword evidence="1" id="KW-0547">Nucleotide-binding</keyword>
<dbReference type="Proteomes" id="UP000237749">
    <property type="component" value="Unassembled WGS sequence"/>
</dbReference>
<dbReference type="SUPFAM" id="SSF55785">
    <property type="entry name" value="PYP-like sensor domain (PAS domain)"/>
    <property type="match status" value="1"/>
</dbReference>
<feature type="domain" description="PAS" evidence="6">
    <location>
        <begin position="196"/>
        <end position="266"/>
    </location>
</feature>
<feature type="domain" description="Sigma-54 factor interaction" evidence="5">
    <location>
        <begin position="328"/>
        <end position="554"/>
    </location>
</feature>
<dbReference type="Pfam" id="PF06506">
    <property type="entry name" value="PrpR_N"/>
    <property type="match status" value="1"/>
</dbReference>
<dbReference type="InterPro" id="IPR002078">
    <property type="entry name" value="Sigma_54_int"/>
</dbReference>
<dbReference type="SUPFAM" id="SSF159800">
    <property type="entry name" value="PrpR receptor domain-like"/>
    <property type="match status" value="1"/>
</dbReference>
<sequence>MSGIALFVPSDEMYEQAKGILREKDNHVTIVKRIRVEEAVTEAQKAISEGVNIIIARGRQAAEIRRHTNVAVAEIVMTAQELGLLVIRAKSIVEKECPRIGIFGWGDMLCDTTYFNQLYHIDLKRYILKDFNEWRNTIEEAGKDGLDIIIGGQSALDGAYQMGIPGLYMSSTGEAIRVALKNAESLYYMSEIEQHNYAQFSTVLDSAFNGIIKISVAGKILVMNRAMEQILGCSSERCVGKPVTSFLKDLEETVLNQILTGSLENYSTFLTLLDQSIVVSMEPIVVGTRIDGAIISCNRLKRLDMNDKDVMKEQYLRGYVAYGTFDDISKNLKDMHKIVELAKLYAQSSSPMLIEAISGPELEAITQGIHNYSMRKNGPFIVINMAGLTEDQQTRTLFGSKREGQGEDEPGALAQANHGTLVIQSIDKLTLQAQYNLIRAIRTKRLIRGNRIEDTLMIDTRIIACTAKNLTQLRSEFKFRSDLYFTLKSLRLKIPNLKDRREDVEYLLDLYTRKYMEQYSRYHVMAPGVKQVLLNYPWEGNSIQLEAFCERMILTVGKRTITEAYVRDLLDELYHRDTSIYAVSLEEEEKMEQWSPAGTAENPERTLIKSILNKYNGNRTLTARELNISTTTLWRKIKKLEIIEK</sequence>
<evidence type="ECO:0000256" key="1">
    <source>
        <dbReference type="ARBA" id="ARBA00022741"/>
    </source>
</evidence>
<name>A0A2S6HQV7_9FIRM</name>